<keyword evidence="5" id="KW-1185">Reference proteome</keyword>
<feature type="transmembrane region" description="Helical" evidence="2">
    <location>
        <begin position="394"/>
        <end position="418"/>
    </location>
</feature>
<feature type="compositionally biased region" description="Pro residues" evidence="1">
    <location>
        <begin position="208"/>
        <end position="220"/>
    </location>
</feature>
<accession>A0A367LSA5</accession>
<keyword evidence="2" id="KW-0812">Transmembrane</keyword>
<name>A0A367LSA5_9HYPO</name>
<sequence length="498" mass="54355">RDVFVFCFFFFFVIFSSPSASFSVTGDDGASVRSSLRFISDVVFRNRLMRRKRFCMTSAGNVRAERQTRLFLLVVFITIYLFKNSLRVFIKVHVIIIILFKPSTFTPQESQSKVKKKKNLPEMRPPLLAFTATAYIRFISLAACLPFVGASPLISPPTYPVPDKLPGFVSGSDEMGVLHQQLRNSARAKAQAQASKASCVATGVAQAHPPPPPPPPPPAAAPSSTAATTTTASCCCSVASTGFLCPISISSASSASASTFTSGSRLLSKSPSAGRSPSSSAFGPAAAASTLSGRHLHRGGMTSYGSSHIFADSDLAIILRRKSLVRRRRFSVKEAIARRHVLLCTLYRPVYSFSAFLSFPFISCRSFMCLPIQATQSKGPTLENQKQEVNAFNIHIIVIVYFDFFFLLLLLLLLLIIIPWSKHIGIVPPLYPPPPPPCNKPPASTLWLPPAPPVPAVTVPNLQRRLKTPDPFSHSAPLPSHLLYLDMLSRSMVKPAYP</sequence>
<dbReference type="PANTHER" id="PTHR23330:SF9">
    <property type="entry name" value="PROLINE-RICH PROTEIN 11"/>
    <property type="match status" value="1"/>
</dbReference>
<gene>
    <name evidence="4" type="ORF">L249_2513</name>
</gene>
<feature type="non-terminal residue" evidence="4">
    <location>
        <position position="1"/>
    </location>
</feature>
<proteinExistence type="predicted"/>
<evidence type="ECO:0000256" key="1">
    <source>
        <dbReference type="SAM" id="MobiDB-lite"/>
    </source>
</evidence>
<feature type="region of interest" description="Disordered" evidence="1">
    <location>
        <begin position="200"/>
        <end position="224"/>
    </location>
</feature>
<evidence type="ECO:0000313" key="5">
    <source>
        <dbReference type="Proteomes" id="UP000253664"/>
    </source>
</evidence>
<reference evidence="4 5" key="1">
    <citation type="journal article" date="2015" name="BMC Genomics">
        <title>Insights from the genome of Ophiocordyceps polyrhachis-furcata to pathogenicity and host specificity in insect fungi.</title>
        <authorList>
            <person name="Wichadakul D."/>
            <person name="Kobmoo N."/>
            <person name="Ingsriswang S."/>
            <person name="Tangphatsornruang S."/>
            <person name="Chantasingh D."/>
            <person name="Luangsa-ard J.J."/>
            <person name="Eurwilaichitr L."/>
        </authorList>
    </citation>
    <scope>NUCLEOTIDE SEQUENCE [LARGE SCALE GENOMIC DNA]</scope>
    <source>
        <strain evidence="4 5">BCC 54312</strain>
    </source>
</reference>
<evidence type="ECO:0000313" key="4">
    <source>
        <dbReference type="EMBL" id="RCI17336.1"/>
    </source>
</evidence>
<evidence type="ECO:0000256" key="2">
    <source>
        <dbReference type="SAM" id="Phobius"/>
    </source>
</evidence>
<keyword evidence="3" id="KW-0732">Signal</keyword>
<feature type="chain" id="PRO_5016603194" evidence="3">
    <location>
        <begin position="22"/>
        <end position="498"/>
    </location>
</feature>
<feature type="non-terminal residue" evidence="4">
    <location>
        <position position="498"/>
    </location>
</feature>
<feature type="transmembrane region" description="Helical" evidence="2">
    <location>
        <begin position="68"/>
        <end position="83"/>
    </location>
</feature>
<feature type="signal peptide" evidence="3">
    <location>
        <begin position="1"/>
        <end position="21"/>
    </location>
</feature>
<dbReference type="AlphaFoldDB" id="A0A367LSA5"/>
<keyword evidence="2" id="KW-1133">Transmembrane helix</keyword>
<dbReference type="Proteomes" id="UP000253664">
    <property type="component" value="Unassembled WGS sequence"/>
</dbReference>
<evidence type="ECO:0000256" key="3">
    <source>
        <dbReference type="SAM" id="SignalP"/>
    </source>
</evidence>
<organism evidence="4 5">
    <name type="scientific">Ophiocordyceps polyrhachis-furcata BCC 54312</name>
    <dbReference type="NCBI Taxonomy" id="1330021"/>
    <lineage>
        <taxon>Eukaryota</taxon>
        <taxon>Fungi</taxon>
        <taxon>Dikarya</taxon>
        <taxon>Ascomycota</taxon>
        <taxon>Pezizomycotina</taxon>
        <taxon>Sordariomycetes</taxon>
        <taxon>Hypocreomycetidae</taxon>
        <taxon>Hypocreales</taxon>
        <taxon>Ophiocordycipitaceae</taxon>
        <taxon>Ophiocordyceps</taxon>
    </lineage>
</organism>
<dbReference type="EMBL" id="LKCN02000001">
    <property type="protein sequence ID" value="RCI17336.1"/>
    <property type="molecule type" value="Genomic_DNA"/>
</dbReference>
<protein>
    <submittedName>
        <fullName evidence="4">Uncharacterized protein</fullName>
    </submittedName>
</protein>
<dbReference type="PANTHER" id="PTHR23330">
    <property type="entry name" value="P300 TRANSCRIPTIONAL COFACTOR JMY-RELATED"/>
    <property type="match status" value="1"/>
</dbReference>
<keyword evidence="2" id="KW-0472">Membrane</keyword>
<comment type="caution">
    <text evidence="4">The sequence shown here is derived from an EMBL/GenBank/DDBJ whole genome shotgun (WGS) entry which is preliminary data.</text>
</comment>